<proteinExistence type="predicted"/>
<dbReference type="VEuPathDB" id="FungiDB:SCHCODRAFT_02669056"/>
<accession>D8Q6U9</accession>
<name>D8Q6U9_SCHCM</name>
<dbReference type="eggNOG" id="KOG1860">
    <property type="taxonomic scope" value="Eukaryota"/>
</dbReference>
<dbReference type="InParanoid" id="D8Q6U9"/>
<keyword evidence="3" id="KW-1185">Reference proteome</keyword>
<feature type="region of interest" description="Disordered" evidence="1">
    <location>
        <begin position="252"/>
        <end position="313"/>
    </location>
</feature>
<protein>
    <submittedName>
        <fullName evidence="2">Expressed protein</fullName>
    </submittedName>
</protein>
<sequence>MADDRHFLPSILFVHWTSKDRSSLPSDLAEMMTKAKSDKTIGAFAVLPVCAASGDMDAKFSNVASGLTFDLEGKYVRRWSFFDVFETLEPRINDFFKERLERCVVYGRFDWVVFGQLVKSVVQMLNDAMRISLGLLGVQNVEPLPAFDKEITNDDSAYELALDWLAEVHPADLADQIGAEIISQRDMEREFPAENFLDNILDLARRFAEEQLGDADAQYHVMVEDHREAMDRFRDATIEQVATLEHALTLRTRRSPAKRREASEGTEISTMPKRRRMSSGLASSVVDGTNAITPSTSMSSTSPETPSSSSPQVTAAMLRELTRNVKQKFLTR</sequence>
<dbReference type="KEGG" id="scm:SCHCO_02669056"/>
<feature type="compositionally biased region" description="Low complexity" evidence="1">
    <location>
        <begin position="293"/>
        <end position="311"/>
    </location>
</feature>
<dbReference type="AlphaFoldDB" id="D8Q6U9"/>
<evidence type="ECO:0000313" key="3">
    <source>
        <dbReference type="Proteomes" id="UP000007431"/>
    </source>
</evidence>
<feature type="compositionally biased region" description="Polar residues" evidence="1">
    <location>
        <begin position="280"/>
        <end position="292"/>
    </location>
</feature>
<dbReference type="GeneID" id="9587181"/>
<evidence type="ECO:0000256" key="1">
    <source>
        <dbReference type="SAM" id="MobiDB-lite"/>
    </source>
</evidence>
<dbReference type="EMBL" id="GL377307">
    <property type="protein sequence ID" value="EFI96305.1"/>
    <property type="molecule type" value="Genomic_DNA"/>
</dbReference>
<evidence type="ECO:0000313" key="2">
    <source>
        <dbReference type="EMBL" id="EFI96305.1"/>
    </source>
</evidence>
<dbReference type="RefSeq" id="XP_003031208.1">
    <property type="nucleotide sequence ID" value="XM_003031162.1"/>
</dbReference>
<reference evidence="2 3" key="1">
    <citation type="journal article" date="2010" name="Nat. Biotechnol.">
        <title>Genome sequence of the model mushroom Schizophyllum commune.</title>
        <authorList>
            <person name="Ohm R.A."/>
            <person name="de Jong J.F."/>
            <person name="Lugones L.G."/>
            <person name="Aerts A."/>
            <person name="Kothe E."/>
            <person name="Stajich J.E."/>
            <person name="de Vries R.P."/>
            <person name="Record E."/>
            <person name="Levasseur A."/>
            <person name="Baker S.E."/>
            <person name="Bartholomew K.A."/>
            <person name="Coutinho P.M."/>
            <person name="Erdmann S."/>
            <person name="Fowler T.J."/>
            <person name="Gathman A.C."/>
            <person name="Lombard V."/>
            <person name="Henrissat B."/>
            <person name="Knabe N."/>
            <person name="Kuees U."/>
            <person name="Lilly W.W."/>
            <person name="Lindquist E."/>
            <person name="Lucas S."/>
            <person name="Magnuson J.K."/>
            <person name="Piumi F."/>
            <person name="Raudaskoski M."/>
            <person name="Salamov A."/>
            <person name="Schmutz J."/>
            <person name="Schwarze F.W.M.R."/>
            <person name="vanKuyk P.A."/>
            <person name="Horton J.S."/>
            <person name="Grigoriev I.V."/>
            <person name="Woesten H.A.B."/>
        </authorList>
    </citation>
    <scope>NUCLEOTIDE SEQUENCE [LARGE SCALE GENOMIC DNA]</scope>
    <source>
        <strain evidence="3">H4-8 / FGSC 9210</strain>
    </source>
</reference>
<dbReference type="Proteomes" id="UP000007431">
    <property type="component" value="Unassembled WGS sequence"/>
</dbReference>
<gene>
    <name evidence="2" type="ORF">SCHCODRAFT_82397</name>
</gene>
<organism evidence="3">
    <name type="scientific">Schizophyllum commune (strain H4-8 / FGSC 9210)</name>
    <name type="common">Split gill fungus</name>
    <dbReference type="NCBI Taxonomy" id="578458"/>
    <lineage>
        <taxon>Eukaryota</taxon>
        <taxon>Fungi</taxon>
        <taxon>Dikarya</taxon>
        <taxon>Basidiomycota</taxon>
        <taxon>Agaricomycotina</taxon>
        <taxon>Agaricomycetes</taxon>
        <taxon>Agaricomycetidae</taxon>
        <taxon>Agaricales</taxon>
        <taxon>Schizophyllaceae</taxon>
        <taxon>Schizophyllum</taxon>
    </lineage>
</organism>
<dbReference type="OrthoDB" id="264795at2759"/>
<dbReference type="HOGENOM" id="CLU_837174_0_0_1"/>